<dbReference type="EMBL" id="JACHIT010000001">
    <property type="protein sequence ID" value="MBB5913895.1"/>
    <property type="molecule type" value="Genomic_DNA"/>
</dbReference>
<dbReference type="AlphaFoldDB" id="A0A7W9PD91"/>
<keyword evidence="2" id="KW-1185">Reference proteome</keyword>
<accession>A0A7W9PD91</accession>
<name>A0A7W9PD91_9NOCA</name>
<evidence type="ECO:0000313" key="2">
    <source>
        <dbReference type="Proteomes" id="UP000540412"/>
    </source>
</evidence>
<comment type="caution">
    <text evidence="1">The sequence shown here is derived from an EMBL/GenBank/DDBJ whole genome shotgun (WGS) entry which is preliminary data.</text>
</comment>
<dbReference type="Proteomes" id="UP000540412">
    <property type="component" value="Unassembled WGS sequence"/>
</dbReference>
<evidence type="ECO:0000313" key="1">
    <source>
        <dbReference type="EMBL" id="MBB5913895.1"/>
    </source>
</evidence>
<reference evidence="1 2" key="1">
    <citation type="submission" date="2020-08" db="EMBL/GenBank/DDBJ databases">
        <title>Sequencing the genomes of 1000 actinobacteria strains.</title>
        <authorList>
            <person name="Klenk H.-P."/>
        </authorList>
    </citation>
    <scope>NUCLEOTIDE SEQUENCE [LARGE SCALE GENOMIC DNA]</scope>
    <source>
        <strain evidence="1 2">DSM 43582</strain>
    </source>
</reference>
<sequence>MTGIGPVVVGVAWSAAAESGPRVRGFVECCVAVTGAE</sequence>
<proteinExistence type="predicted"/>
<organism evidence="1 2">
    <name type="scientific">Nocardia transvalensis</name>
    <dbReference type="NCBI Taxonomy" id="37333"/>
    <lineage>
        <taxon>Bacteria</taxon>
        <taxon>Bacillati</taxon>
        <taxon>Actinomycetota</taxon>
        <taxon>Actinomycetes</taxon>
        <taxon>Mycobacteriales</taxon>
        <taxon>Nocardiaceae</taxon>
        <taxon>Nocardia</taxon>
    </lineage>
</organism>
<gene>
    <name evidence="1" type="ORF">BJY24_002762</name>
</gene>
<protein>
    <submittedName>
        <fullName evidence="1">Uncharacterized protein</fullName>
    </submittedName>
</protein>